<dbReference type="OrthoDB" id="2938007at2"/>
<dbReference type="RefSeq" id="WP_029280346.1">
    <property type="nucleotide sequence ID" value="NZ_CANLZQ010000004.1"/>
</dbReference>
<comment type="caution">
    <text evidence="1">The sequence shown here is derived from an EMBL/GenBank/DDBJ whole genome shotgun (WGS) entry which is preliminary data.</text>
</comment>
<evidence type="ECO:0000313" key="1">
    <source>
        <dbReference type="EMBL" id="KEZ52999.1"/>
    </source>
</evidence>
<dbReference type="EMBL" id="JNVC02000004">
    <property type="protein sequence ID" value="KEZ52999.1"/>
    <property type="molecule type" value="Genomic_DNA"/>
</dbReference>
<dbReference type="AlphaFoldDB" id="A0A084H087"/>
<dbReference type="Proteomes" id="UP000028549">
    <property type="component" value="Unassembled WGS sequence"/>
</dbReference>
<protein>
    <submittedName>
        <fullName evidence="1">Sporulation protein</fullName>
    </submittedName>
</protein>
<organism evidence="1 2">
    <name type="scientific">Metabacillus indicus</name>
    <name type="common">Bacillus indicus</name>
    <dbReference type="NCBI Taxonomy" id="246786"/>
    <lineage>
        <taxon>Bacteria</taxon>
        <taxon>Bacillati</taxon>
        <taxon>Bacillota</taxon>
        <taxon>Bacilli</taxon>
        <taxon>Bacillales</taxon>
        <taxon>Bacillaceae</taxon>
        <taxon>Metabacillus</taxon>
    </lineage>
</organism>
<proteinExistence type="predicted"/>
<reference evidence="1 2" key="1">
    <citation type="journal article" date="2005" name="Int. J. Syst. Evol. Microbiol.">
        <title>Bacillus cibi sp. nov., isolated from jeotgal, a traditional Korean fermented seafood.</title>
        <authorList>
            <person name="Yoon J.H."/>
            <person name="Lee C.H."/>
            <person name="Oh T.K."/>
        </authorList>
    </citation>
    <scope>NUCLEOTIDE SEQUENCE [LARGE SCALE GENOMIC DNA]</scope>
    <source>
        <strain evidence="1 2">DSM 16189</strain>
    </source>
</reference>
<gene>
    <name evidence="1" type="ORF">GS18_0209280</name>
</gene>
<dbReference type="InterPro" id="IPR020255">
    <property type="entry name" value="CsgA"/>
</dbReference>
<sequence length="83" mass="10218">MEQSLSYLREALSNYLEEHETSRHIYFKLSRESFTDEKQFIRMLSEKEQMFLNKMLPYEIKHAMGEQDYVRMNQLNDVYEELL</sequence>
<accession>A0A084H087</accession>
<keyword evidence="2" id="KW-1185">Reference proteome</keyword>
<evidence type="ECO:0000313" key="2">
    <source>
        <dbReference type="Proteomes" id="UP000028549"/>
    </source>
</evidence>
<dbReference type="Pfam" id="PF17334">
    <property type="entry name" value="CsgA"/>
    <property type="match status" value="1"/>
</dbReference>
<name>A0A084H087_METID</name>